<organism evidence="1 2">
    <name type="scientific">Manihot esculenta</name>
    <name type="common">Cassava</name>
    <name type="synonym">Jatropha manihot</name>
    <dbReference type="NCBI Taxonomy" id="3983"/>
    <lineage>
        <taxon>Eukaryota</taxon>
        <taxon>Viridiplantae</taxon>
        <taxon>Streptophyta</taxon>
        <taxon>Embryophyta</taxon>
        <taxon>Tracheophyta</taxon>
        <taxon>Spermatophyta</taxon>
        <taxon>Magnoliopsida</taxon>
        <taxon>eudicotyledons</taxon>
        <taxon>Gunneridae</taxon>
        <taxon>Pentapetalae</taxon>
        <taxon>rosids</taxon>
        <taxon>fabids</taxon>
        <taxon>Malpighiales</taxon>
        <taxon>Euphorbiaceae</taxon>
        <taxon>Crotonoideae</taxon>
        <taxon>Manihoteae</taxon>
        <taxon>Manihot</taxon>
    </lineage>
</organism>
<evidence type="ECO:0000313" key="2">
    <source>
        <dbReference type="Proteomes" id="UP000091857"/>
    </source>
</evidence>
<evidence type="ECO:0000313" key="1">
    <source>
        <dbReference type="EMBL" id="KAG8643588.1"/>
    </source>
</evidence>
<proteinExistence type="predicted"/>
<dbReference type="Proteomes" id="UP000091857">
    <property type="component" value="Chromosome 11"/>
</dbReference>
<reference evidence="2" key="1">
    <citation type="journal article" date="2016" name="Nat. Biotechnol.">
        <title>Sequencing wild and cultivated cassava and related species reveals extensive interspecific hybridization and genetic diversity.</title>
        <authorList>
            <person name="Bredeson J.V."/>
            <person name="Lyons J.B."/>
            <person name="Prochnik S.E."/>
            <person name="Wu G.A."/>
            <person name="Ha C.M."/>
            <person name="Edsinger-Gonzales E."/>
            <person name="Grimwood J."/>
            <person name="Schmutz J."/>
            <person name="Rabbi I.Y."/>
            <person name="Egesi C."/>
            <person name="Nauluvula P."/>
            <person name="Lebot V."/>
            <person name="Ndunguru J."/>
            <person name="Mkamilo G."/>
            <person name="Bart R.S."/>
            <person name="Setter T.L."/>
            <person name="Gleadow R.M."/>
            <person name="Kulakow P."/>
            <person name="Ferguson M.E."/>
            <person name="Rounsley S."/>
            <person name="Rokhsar D.S."/>
        </authorList>
    </citation>
    <scope>NUCLEOTIDE SEQUENCE [LARGE SCALE GENOMIC DNA]</scope>
    <source>
        <strain evidence="2">cv. AM560-2</strain>
    </source>
</reference>
<protein>
    <submittedName>
        <fullName evidence="1">Uncharacterized protein</fullName>
    </submittedName>
</protein>
<sequence>MGDFCNWIFCNGLIDLGYEGVPFTWSTGRTLDTLKSARLDRALCSASWRSRFDNAFATHAAKLNYDHVPVVVNTVGLSTPHPPYFKNQIAWLTYDGFENVIKRNWNPLAPI</sequence>
<comment type="caution">
    <text evidence="1">The sequence shown here is derived from an EMBL/GenBank/DDBJ whole genome shotgun (WGS) entry which is preliminary data.</text>
</comment>
<gene>
    <name evidence="1" type="ORF">MANES_11G051601v8</name>
</gene>
<name>A0ACB7GT98_MANES</name>
<keyword evidence="2" id="KW-1185">Reference proteome</keyword>
<dbReference type="EMBL" id="CM004397">
    <property type="protein sequence ID" value="KAG8643588.1"/>
    <property type="molecule type" value="Genomic_DNA"/>
</dbReference>
<accession>A0ACB7GT98</accession>